<feature type="non-terminal residue" evidence="2">
    <location>
        <position position="1"/>
    </location>
</feature>
<feature type="domain" description="Reverse transcriptase Ty1/copia-type" evidence="1">
    <location>
        <begin position="28"/>
        <end position="137"/>
    </location>
</feature>
<keyword evidence="3" id="KW-1185">Reference proteome</keyword>
<proteinExistence type="predicted"/>
<evidence type="ECO:0000259" key="1">
    <source>
        <dbReference type="Pfam" id="PF07727"/>
    </source>
</evidence>
<sequence length="140" mass="16596">MTYRIWSHYQMTNPSLVQSGYSRANWTRMITSNGCQMHFLNGIINEEIFVKQPPDFESDTFSNYVFKLKKALYGLKQAPCVWYEKLSLFLMTNGFQREKVDTTLFHKNYDLYFIIVQIYVDNLIFCATNDSLYGEFSKLM</sequence>
<gene>
    <name evidence="2" type="ORF">CR513_22285</name>
</gene>
<protein>
    <recommendedName>
        <fullName evidence="1">Reverse transcriptase Ty1/copia-type domain-containing protein</fullName>
    </recommendedName>
</protein>
<dbReference type="AlphaFoldDB" id="A0A371GXK4"/>
<dbReference type="Pfam" id="PF07727">
    <property type="entry name" value="RVT_2"/>
    <property type="match status" value="1"/>
</dbReference>
<evidence type="ECO:0000313" key="2">
    <source>
        <dbReference type="EMBL" id="RDX95219.1"/>
    </source>
</evidence>
<evidence type="ECO:0000313" key="3">
    <source>
        <dbReference type="Proteomes" id="UP000257109"/>
    </source>
</evidence>
<name>A0A371GXK4_MUCPR</name>
<dbReference type="OrthoDB" id="1747567at2759"/>
<dbReference type="InterPro" id="IPR013103">
    <property type="entry name" value="RVT_2"/>
</dbReference>
<organism evidence="2 3">
    <name type="scientific">Mucuna pruriens</name>
    <name type="common">Velvet bean</name>
    <name type="synonym">Dolichos pruriens</name>
    <dbReference type="NCBI Taxonomy" id="157652"/>
    <lineage>
        <taxon>Eukaryota</taxon>
        <taxon>Viridiplantae</taxon>
        <taxon>Streptophyta</taxon>
        <taxon>Embryophyta</taxon>
        <taxon>Tracheophyta</taxon>
        <taxon>Spermatophyta</taxon>
        <taxon>Magnoliopsida</taxon>
        <taxon>eudicotyledons</taxon>
        <taxon>Gunneridae</taxon>
        <taxon>Pentapetalae</taxon>
        <taxon>rosids</taxon>
        <taxon>fabids</taxon>
        <taxon>Fabales</taxon>
        <taxon>Fabaceae</taxon>
        <taxon>Papilionoideae</taxon>
        <taxon>50 kb inversion clade</taxon>
        <taxon>NPAAA clade</taxon>
        <taxon>indigoferoid/millettioid clade</taxon>
        <taxon>Phaseoleae</taxon>
        <taxon>Mucuna</taxon>
    </lineage>
</organism>
<comment type="caution">
    <text evidence="2">The sequence shown here is derived from an EMBL/GenBank/DDBJ whole genome shotgun (WGS) entry which is preliminary data.</text>
</comment>
<accession>A0A371GXK4</accession>
<dbReference type="EMBL" id="QJKJ01004182">
    <property type="protein sequence ID" value="RDX95219.1"/>
    <property type="molecule type" value="Genomic_DNA"/>
</dbReference>
<dbReference type="STRING" id="157652.A0A371GXK4"/>
<reference evidence="2" key="1">
    <citation type="submission" date="2018-05" db="EMBL/GenBank/DDBJ databases">
        <title>Draft genome of Mucuna pruriens seed.</title>
        <authorList>
            <person name="Nnadi N.E."/>
            <person name="Vos R."/>
            <person name="Hasami M.H."/>
            <person name="Devisetty U.K."/>
            <person name="Aguiy J.C."/>
        </authorList>
    </citation>
    <scope>NUCLEOTIDE SEQUENCE [LARGE SCALE GENOMIC DNA]</scope>
    <source>
        <strain evidence="2">JCA_2017</strain>
    </source>
</reference>
<dbReference type="Proteomes" id="UP000257109">
    <property type="component" value="Unassembled WGS sequence"/>
</dbReference>